<dbReference type="InterPro" id="IPR003439">
    <property type="entry name" value="ABC_transporter-like_ATP-bd"/>
</dbReference>
<dbReference type="AlphaFoldDB" id="A0A4Y8INP7"/>
<dbReference type="PROSITE" id="PS50893">
    <property type="entry name" value="ABC_TRANSPORTER_2"/>
    <property type="match status" value="1"/>
</dbReference>
<keyword evidence="2" id="KW-0547">Nucleotide-binding</keyword>
<evidence type="ECO:0000259" key="4">
    <source>
        <dbReference type="PROSITE" id="PS50893"/>
    </source>
</evidence>
<dbReference type="GO" id="GO:0005524">
    <property type="term" value="F:ATP binding"/>
    <property type="evidence" value="ECO:0007669"/>
    <property type="project" value="UniProtKB-KW"/>
</dbReference>
<dbReference type="InterPro" id="IPR017871">
    <property type="entry name" value="ABC_transporter-like_CS"/>
</dbReference>
<feature type="domain" description="ABC transporter" evidence="4">
    <location>
        <begin position="7"/>
        <end position="226"/>
    </location>
</feature>
<dbReference type="PANTHER" id="PTHR42939:SF1">
    <property type="entry name" value="ABC TRANSPORTER ATP-BINDING PROTEIN ALBC-RELATED"/>
    <property type="match status" value="1"/>
</dbReference>
<organism evidence="5 6">
    <name type="scientific">Filobacillus milosensis</name>
    <dbReference type="NCBI Taxonomy" id="94137"/>
    <lineage>
        <taxon>Bacteria</taxon>
        <taxon>Bacillati</taxon>
        <taxon>Bacillota</taxon>
        <taxon>Bacilli</taxon>
        <taxon>Bacillales</taxon>
        <taxon>Bacillaceae</taxon>
        <taxon>Filobacillus</taxon>
    </lineage>
</organism>
<evidence type="ECO:0000313" key="5">
    <source>
        <dbReference type="EMBL" id="TFB22140.1"/>
    </source>
</evidence>
<dbReference type="SMART" id="SM00382">
    <property type="entry name" value="AAA"/>
    <property type="match status" value="1"/>
</dbReference>
<dbReference type="InterPro" id="IPR003593">
    <property type="entry name" value="AAA+_ATPase"/>
</dbReference>
<gene>
    <name evidence="5" type="ORF">E3U55_07505</name>
</gene>
<comment type="caution">
    <text evidence="5">The sequence shown here is derived from an EMBL/GenBank/DDBJ whole genome shotgun (WGS) entry which is preliminary data.</text>
</comment>
<dbReference type="Pfam" id="PF00005">
    <property type="entry name" value="ABC_tran"/>
    <property type="match status" value="1"/>
</dbReference>
<dbReference type="GO" id="GO:0016887">
    <property type="term" value="F:ATP hydrolysis activity"/>
    <property type="evidence" value="ECO:0007669"/>
    <property type="project" value="InterPro"/>
</dbReference>
<dbReference type="PROSITE" id="PS00211">
    <property type="entry name" value="ABC_TRANSPORTER_1"/>
    <property type="match status" value="1"/>
</dbReference>
<keyword evidence="3 5" id="KW-0067">ATP-binding</keyword>
<dbReference type="Gene3D" id="3.40.50.300">
    <property type="entry name" value="P-loop containing nucleotide triphosphate hydrolases"/>
    <property type="match status" value="1"/>
</dbReference>
<keyword evidence="1" id="KW-0813">Transport</keyword>
<evidence type="ECO:0000256" key="2">
    <source>
        <dbReference type="ARBA" id="ARBA00022741"/>
    </source>
</evidence>
<keyword evidence="6" id="KW-1185">Reference proteome</keyword>
<dbReference type="InterPro" id="IPR051782">
    <property type="entry name" value="ABC_Transporter_VariousFunc"/>
</dbReference>
<dbReference type="SUPFAM" id="SSF52540">
    <property type="entry name" value="P-loop containing nucleoside triphosphate hydrolases"/>
    <property type="match status" value="1"/>
</dbReference>
<reference evidence="5 6" key="1">
    <citation type="submission" date="2019-03" db="EMBL/GenBank/DDBJ databases">
        <authorList>
            <person name="He R.-H."/>
        </authorList>
    </citation>
    <scope>NUCLEOTIDE SEQUENCE [LARGE SCALE GENOMIC DNA]</scope>
    <source>
        <strain evidence="6">SH 714</strain>
    </source>
</reference>
<proteinExistence type="predicted"/>
<dbReference type="InterPro" id="IPR027417">
    <property type="entry name" value="P-loop_NTPase"/>
</dbReference>
<protein>
    <submittedName>
        <fullName evidence="5">ABC transporter ATP-binding protein</fullName>
    </submittedName>
</protein>
<dbReference type="PANTHER" id="PTHR42939">
    <property type="entry name" value="ABC TRANSPORTER ATP-BINDING PROTEIN ALBC-RELATED"/>
    <property type="match status" value="1"/>
</dbReference>
<name>A0A4Y8INP7_9BACI</name>
<evidence type="ECO:0000256" key="1">
    <source>
        <dbReference type="ARBA" id="ARBA00022448"/>
    </source>
</evidence>
<evidence type="ECO:0000313" key="6">
    <source>
        <dbReference type="Proteomes" id="UP000297975"/>
    </source>
</evidence>
<dbReference type="Proteomes" id="UP000297975">
    <property type="component" value="Unassembled WGS sequence"/>
</dbReference>
<evidence type="ECO:0000256" key="3">
    <source>
        <dbReference type="ARBA" id="ARBA00022840"/>
    </source>
</evidence>
<accession>A0A4Y8INP7</accession>
<sequence length="235" mass="26773">MRRDIVITLEGISYKKKRQYLLNQIDGRINKGDCITLFGPNGAGKSTLMKIMAGLNKPSRGKRSVQFHKKNPIGYVPQQIALFDGLTVKDQIKYYQKLTKQTSTDFVEVMIKELGLKDILNKRINQLSGGMKRKVNLAVGVIHQPEILFLDEAFVGVDLATKYDMLKWLNHLNAQGTTIVFITHDWYVINQLKPSMWILDQGEMLDQVNWNAVPYANIKSGSNALKKMFDVDLSR</sequence>
<dbReference type="EMBL" id="SOPW01000006">
    <property type="protein sequence ID" value="TFB22140.1"/>
    <property type="molecule type" value="Genomic_DNA"/>
</dbReference>
<dbReference type="CDD" id="cd03230">
    <property type="entry name" value="ABC_DR_subfamily_A"/>
    <property type="match status" value="1"/>
</dbReference>
<dbReference type="OrthoDB" id="9804819at2"/>